<keyword evidence="1" id="KW-0732">Signal</keyword>
<accession>A0ABD0NQF6</accession>
<dbReference type="AlphaFoldDB" id="A0ABD0NQF6"/>
<evidence type="ECO:0000313" key="6">
    <source>
        <dbReference type="EMBL" id="KAL0163680.1"/>
    </source>
</evidence>
<keyword evidence="4" id="KW-0325">Glycoprotein</keyword>
<keyword evidence="2" id="KW-0677">Repeat</keyword>
<keyword evidence="3" id="KW-1015">Disulfide bond</keyword>
<protein>
    <recommendedName>
        <fullName evidence="5">Laminin IV type A domain-containing protein</fullName>
    </recommendedName>
</protein>
<reference evidence="6 7" key="1">
    <citation type="submission" date="2024-05" db="EMBL/GenBank/DDBJ databases">
        <title>Genome sequencing and assembly of Indian major carp, Cirrhinus mrigala (Hamilton, 1822).</title>
        <authorList>
            <person name="Mohindra V."/>
            <person name="Chowdhury L.M."/>
            <person name="Lal K."/>
            <person name="Jena J.K."/>
        </authorList>
    </citation>
    <scope>NUCLEOTIDE SEQUENCE [LARGE SCALE GENOMIC DNA]</scope>
    <source>
        <strain evidence="6">CM1030</strain>
        <tissue evidence="6">Blood</tissue>
    </source>
</reference>
<dbReference type="Proteomes" id="UP001529510">
    <property type="component" value="Unassembled WGS sequence"/>
</dbReference>
<dbReference type="EMBL" id="JAMKFB020000020">
    <property type="protein sequence ID" value="KAL0163680.1"/>
    <property type="molecule type" value="Genomic_DNA"/>
</dbReference>
<dbReference type="InterPro" id="IPR000034">
    <property type="entry name" value="Laminin_IV"/>
</dbReference>
<evidence type="ECO:0000256" key="3">
    <source>
        <dbReference type="ARBA" id="ARBA00023157"/>
    </source>
</evidence>
<gene>
    <name evidence="6" type="ORF">M9458_039433</name>
</gene>
<name>A0ABD0NQF6_CIRMR</name>
<sequence>ITAYGGKLKYAIYYEARDETGRTSYEPQVIIKGGPNKDKVMVRHMPALQIGQLTRHEIDITE</sequence>
<dbReference type="PROSITE" id="PS51115">
    <property type="entry name" value="LAMININ_IVA"/>
    <property type="match status" value="1"/>
</dbReference>
<keyword evidence="7" id="KW-1185">Reference proteome</keyword>
<evidence type="ECO:0000256" key="2">
    <source>
        <dbReference type="ARBA" id="ARBA00022737"/>
    </source>
</evidence>
<feature type="non-terminal residue" evidence="6">
    <location>
        <position position="1"/>
    </location>
</feature>
<evidence type="ECO:0000256" key="1">
    <source>
        <dbReference type="ARBA" id="ARBA00022729"/>
    </source>
</evidence>
<feature type="non-terminal residue" evidence="6">
    <location>
        <position position="62"/>
    </location>
</feature>
<comment type="caution">
    <text evidence="6">The sequence shown here is derived from an EMBL/GenBank/DDBJ whole genome shotgun (WGS) entry which is preliminary data.</text>
</comment>
<dbReference type="Pfam" id="PF00052">
    <property type="entry name" value="Laminin_B"/>
    <property type="match status" value="1"/>
</dbReference>
<evidence type="ECO:0000256" key="4">
    <source>
        <dbReference type="ARBA" id="ARBA00023180"/>
    </source>
</evidence>
<evidence type="ECO:0000259" key="5">
    <source>
        <dbReference type="PROSITE" id="PS51115"/>
    </source>
</evidence>
<organism evidence="6 7">
    <name type="scientific">Cirrhinus mrigala</name>
    <name type="common">Mrigala</name>
    <dbReference type="NCBI Taxonomy" id="683832"/>
    <lineage>
        <taxon>Eukaryota</taxon>
        <taxon>Metazoa</taxon>
        <taxon>Chordata</taxon>
        <taxon>Craniata</taxon>
        <taxon>Vertebrata</taxon>
        <taxon>Euteleostomi</taxon>
        <taxon>Actinopterygii</taxon>
        <taxon>Neopterygii</taxon>
        <taxon>Teleostei</taxon>
        <taxon>Ostariophysi</taxon>
        <taxon>Cypriniformes</taxon>
        <taxon>Cyprinidae</taxon>
        <taxon>Labeoninae</taxon>
        <taxon>Labeonini</taxon>
        <taxon>Cirrhinus</taxon>
    </lineage>
</organism>
<evidence type="ECO:0000313" key="7">
    <source>
        <dbReference type="Proteomes" id="UP001529510"/>
    </source>
</evidence>
<proteinExistence type="predicted"/>
<feature type="domain" description="Laminin IV type A" evidence="5">
    <location>
        <begin position="1"/>
        <end position="62"/>
    </location>
</feature>